<evidence type="ECO:0000313" key="4">
    <source>
        <dbReference type="Proteomes" id="UP000663824"/>
    </source>
</evidence>
<reference evidence="3" key="1">
    <citation type="submission" date="2021-02" db="EMBL/GenBank/DDBJ databases">
        <authorList>
            <person name="Nowell W R."/>
        </authorList>
    </citation>
    <scope>NUCLEOTIDE SEQUENCE</scope>
</reference>
<accession>A0A817AD35</accession>
<dbReference type="PANTHER" id="PTHR33481">
    <property type="entry name" value="REVERSE TRANSCRIPTASE"/>
    <property type="match status" value="1"/>
</dbReference>
<dbReference type="AlphaFoldDB" id="A0A817AD35"/>
<protein>
    <recommendedName>
        <fullName evidence="2">Reverse transcriptase domain-containing protein</fullName>
    </recommendedName>
</protein>
<dbReference type="SUPFAM" id="SSF56672">
    <property type="entry name" value="DNA/RNA polymerases"/>
    <property type="match status" value="1"/>
</dbReference>
<dbReference type="EMBL" id="CAJNRE010021586">
    <property type="protein sequence ID" value="CAF2260183.1"/>
    <property type="molecule type" value="Genomic_DNA"/>
</dbReference>
<feature type="region of interest" description="Disordered" evidence="1">
    <location>
        <begin position="130"/>
        <end position="158"/>
    </location>
</feature>
<evidence type="ECO:0000256" key="1">
    <source>
        <dbReference type="SAM" id="MobiDB-lite"/>
    </source>
</evidence>
<dbReference type="PANTHER" id="PTHR33481:SF1">
    <property type="entry name" value="ENDONUCLEASE_EXONUCLEASE_PHOSPHATASE DOMAIN-CONTAINING PROTEIN-RELATED"/>
    <property type="match status" value="1"/>
</dbReference>
<dbReference type="InterPro" id="IPR043502">
    <property type="entry name" value="DNA/RNA_pol_sf"/>
</dbReference>
<comment type="caution">
    <text evidence="3">The sequence shown here is derived from an EMBL/GenBank/DDBJ whole genome shotgun (WGS) entry which is preliminary data.</text>
</comment>
<dbReference type="PROSITE" id="PS50878">
    <property type="entry name" value="RT_POL"/>
    <property type="match status" value="1"/>
</dbReference>
<name>A0A817AD35_9BILA</name>
<dbReference type="Pfam" id="PF00078">
    <property type="entry name" value="RVT_1"/>
    <property type="match status" value="1"/>
</dbReference>
<evidence type="ECO:0000313" key="3">
    <source>
        <dbReference type="EMBL" id="CAF2260183.1"/>
    </source>
</evidence>
<organism evidence="3 4">
    <name type="scientific">Rotaria magnacalcarata</name>
    <dbReference type="NCBI Taxonomy" id="392030"/>
    <lineage>
        <taxon>Eukaryota</taxon>
        <taxon>Metazoa</taxon>
        <taxon>Spiralia</taxon>
        <taxon>Gnathifera</taxon>
        <taxon>Rotifera</taxon>
        <taxon>Eurotatoria</taxon>
        <taxon>Bdelloidea</taxon>
        <taxon>Philodinida</taxon>
        <taxon>Philodinidae</taxon>
        <taxon>Rotaria</taxon>
    </lineage>
</organism>
<feature type="compositionally biased region" description="Polar residues" evidence="1">
    <location>
        <begin position="139"/>
        <end position="158"/>
    </location>
</feature>
<evidence type="ECO:0000259" key="2">
    <source>
        <dbReference type="PROSITE" id="PS50878"/>
    </source>
</evidence>
<gene>
    <name evidence="3" type="ORF">MBJ925_LOCUS38528</name>
</gene>
<dbReference type="InterPro" id="IPR000477">
    <property type="entry name" value="RT_dom"/>
</dbReference>
<sequence length="158" mass="17831">MPTLVLCVDYRKAYDTVWHVGLLVKLYDLGIPITLMKMTDSWLGNRQAYIAFGDKVSEKYKIDIGLPQGSSLNSFLFIVYHCDLLQCLGAHSVRMFADNLDVLIKAPITKSPSHNHKLSGKIGYRSLQKNSSLRKEMETANQRTENSSSDFLQTDQAT</sequence>
<feature type="domain" description="Reverse transcriptase" evidence="2">
    <location>
        <begin position="1"/>
        <end position="158"/>
    </location>
</feature>
<dbReference type="Proteomes" id="UP000663824">
    <property type="component" value="Unassembled WGS sequence"/>
</dbReference>
<proteinExistence type="predicted"/>